<evidence type="ECO:0000313" key="4">
    <source>
        <dbReference type="Proteomes" id="UP000317078"/>
    </source>
</evidence>
<dbReference type="Proteomes" id="UP000317078">
    <property type="component" value="Unassembled WGS sequence"/>
</dbReference>
<feature type="region of interest" description="Disordered" evidence="1">
    <location>
        <begin position="65"/>
        <end position="88"/>
    </location>
</feature>
<dbReference type="InterPro" id="IPR053853">
    <property type="entry name" value="FitA-like_RHH"/>
</dbReference>
<name>A0A502EKL3_9PROT</name>
<dbReference type="InterPro" id="IPR013321">
    <property type="entry name" value="Arc_rbn_hlx_hlx"/>
</dbReference>
<protein>
    <submittedName>
        <fullName evidence="3">Plasmid stability protein</fullName>
    </submittedName>
</protein>
<sequence>MASLLIRNVDEALRDQLKARARRHRRSLEEEARELLRAAMAREASGGETLPAIAERLFGAERGIDLDLPRREQERERPPIGFGGDAGR</sequence>
<dbReference type="AlphaFoldDB" id="A0A502EKL3"/>
<evidence type="ECO:0000259" key="2">
    <source>
        <dbReference type="Pfam" id="PF22513"/>
    </source>
</evidence>
<dbReference type="Gene3D" id="1.10.1220.10">
    <property type="entry name" value="Met repressor-like"/>
    <property type="match status" value="1"/>
</dbReference>
<dbReference type="SUPFAM" id="SSF47598">
    <property type="entry name" value="Ribbon-helix-helix"/>
    <property type="match status" value="1"/>
</dbReference>
<proteinExistence type="predicted"/>
<accession>A0A502EKL3</accession>
<comment type="caution">
    <text evidence="3">The sequence shown here is derived from an EMBL/GenBank/DDBJ whole genome shotgun (WGS) entry which is preliminary data.</text>
</comment>
<dbReference type="EMBL" id="RCZP01000078">
    <property type="protein sequence ID" value="TPG38238.1"/>
    <property type="molecule type" value="Genomic_DNA"/>
</dbReference>
<reference evidence="3 4" key="1">
    <citation type="journal article" date="2019" name="Environ. Microbiol.">
        <title>Species interactions and distinct microbial communities in high Arctic permafrost affected cryosols are associated with the CH4 and CO2 gas fluxes.</title>
        <authorList>
            <person name="Altshuler I."/>
            <person name="Hamel J."/>
            <person name="Turney S."/>
            <person name="Magnuson E."/>
            <person name="Levesque R."/>
            <person name="Greer C."/>
            <person name="Whyte L.G."/>
        </authorList>
    </citation>
    <scope>NUCLEOTIDE SEQUENCE [LARGE SCALE GENOMIC DNA]</scope>
    <source>
        <strain evidence="3 4">S9.3B</strain>
    </source>
</reference>
<dbReference type="GO" id="GO:0006355">
    <property type="term" value="P:regulation of DNA-templated transcription"/>
    <property type="evidence" value="ECO:0007669"/>
    <property type="project" value="InterPro"/>
</dbReference>
<feature type="domain" description="Antitoxin FitA-like ribbon-helix-helix" evidence="2">
    <location>
        <begin position="2"/>
        <end position="39"/>
    </location>
</feature>
<dbReference type="InterPro" id="IPR010985">
    <property type="entry name" value="Ribbon_hlx_hlx"/>
</dbReference>
<feature type="compositionally biased region" description="Basic and acidic residues" evidence="1">
    <location>
        <begin position="65"/>
        <end position="78"/>
    </location>
</feature>
<organism evidence="3 4">
    <name type="scientific">Muricoccus nepalensis</name>
    <dbReference type="NCBI Taxonomy" id="1854500"/>
    <lineage>
        <taxon>Bacteria</taxon>
        <taxon>Pseudomonadati</taxon>
        <taxon>Pseudomonadota</taxon>
        <taxon>Alphaproteobacteria</taxon>
        <taxon>Acetobacterales</taxon>
        <taxon>Roseomonadaceae</taxon>
        <taxon>Muricoccus</taxon>
    </lineage>
</organism>
<gene>
    <name evidence="3" type="ORF">EAH89_29515</name>
</gene>
<dbReference type="Pfam" id="PF22513">
    <property type="entry name" value="FitA-like_RHH"/>
    <property type="match status" value="1"/>
</dbReference>
<dbReference type="RefSeq" id="WP_140887608.1">
    <property type="nucleotide sequence ID" value="NZ_RCZP01000078.1"/>
</dbReference>
<evidence type="ECO:0000256" key="1">
    <source>
        <dbReference type="SAM" id="MobiDB-lite"/>
    </source>
</evidence>
<evidence type="ECO:0000313" key="3">
    <source>
        <dbReference type="EMBL" id="TPG38238.1"/>
    </source>
</evidence>
<keyword evidence="4" id="KW-1185">Reference proteome</keyword>